<gene>
    <name evidence="2" type="ORF">QE152_g25872</name>
</gene>
<feature type="compositionally biased region" description="Basic and acidic residues" evidence="1">
    <location>
        <begin position="80"/>
        <end position="95"/>
    </location>
</feature>
<accession>A0AAW1K0M7</accession>
<feature type="compositionally biased region" description="Polar residues" evidence="1">
    <location>
        <begin position="1"/>
        <end position="12"/>
    </location>
</feature>
<comment type="caution">
    <text evidence="2">The sequence shown here is derived from an EMBL/GenBank/DDBJ whole genome shotgun (WGS) entry which is preliminary data.</text>
</comment>
<reference evidence="2 3" key="1">
    <citation type="journal article" date="2024" name="BMC Genomics">
        <title>De novo assembly and annotation of Popillia japonica's genome with initial clues to its potential as an invasive pest.</title>
        <authorList>
            <person name="Cucini C."/>
            <person name="Boschi S."/>
            <person name="Funari R."/>
            <person name="Cardaioli E."/>
            <person name="Iannotti N."/>
            <person name="Marturano G."/>
            <person name="Paoli F."/>
            <person name="Bruttini M."/>
            <person name="Carapelli A."/>
            <person name="Frati F."/>
            <person name="Nardi F."/>
        </authorList>
    </citation>
    <scope>NUCLEOTIDE SEQUENCE [LARGE SCALE GENOMIC DNA]</scope>
    <source>
        <strain evidence="2">DMR45628</strain>
    </source>
</reference>
<feature type="region of interest" description="Disordered" evidence="1">
    <location>
        <begin position="1"/>
        <end position="95"/>
    </location>
</feature>
<feature type="compositionally biased region" description="Polar residues" evidence="1">
    <location>
        <begin position="70"/>
        <end position="79"/>
    </location>
</feature>
<organism evidence="2 3">
    <name type="scientific">Popillia japonica</name>
    <name type="common">Japanese beetle</name>
    <dbReference type="NCBI Taxonomy" id="7064"/>
    <lineage>
        <taxon>Eukaryota</taxon>
        <taxon>Metazoa</taxon>
        <taxon>Ecdysozoa</taxon>
        <taxon>Arthropoda</taxon>
        <taxon>Hexapoda</taxon>
        <taxon>Insecta</taxon>
        <taxon>Pterygota</taxon>
        <taxon>Neoptera</taxon>
        <taxon>Endopterygota</taxon>
        <taxon>Coleoptera</taxon>
        <taxon>Polyphaga</taxon>
        <taxon>Scarabaeiformia</taxon>
        <taxon>Scarabaeidae</taxon>
        <taxon>Rutelinae</taxon>
        <taxon>Popillia</taxon>
    </lineage>
</organism>
<dbReference type="Proteomes" id="UP001458880">
    <property type="component" value="Unassembled WGS sequence"/>
</dbReference>
<evidence type="ECO:0000256" key="1">
    <source>
        <dbReference type="SAM" id="MobiDB-lite"/>
    </source>
</evidence>
<dbReference type="EMBL" id="JASPKY010000289">
    <property type="protein sequence ID" value="KAK9710738.1"/>
    <property type="molecule type" value="Genomic_DNA"/>
</dbReference>
<protein>
    <submittedName>
        <fullName evidence="2">Uncharacterized protein</fullName>
    </submittedName>
</protein>
<name>A0AAW1K0M7_POPJA</name>
<proteinExistence type="predicted"/>
<evidence type="ECO:0000313" key="2">
    <source>
        <dbReference type="EMBL" id="KAK9710738.1"/>
    </source>
</evidence>
<feature type="compositionally biased region" description="Polar residues" evidence="1">
    <location>
        <begin position="20"/>
        <end position="33"/>
    </location>
</feature>
<sequence length="95" mass="10034">MSSTKNGCTSLSPIAPDQTLGVNSTEDQATSAPVTKGVTPVHRFGTGSPSGQLDYLNQLRFDFSRDDGSSRTGALPNSGNRDEVEQRGSTSEKTK</sequence>
<keyword evidence="3" id="KW-1185">Reference proteome</keyword>
<evidence type="ECO:0000313" key="3">
    <source>
        <dbReference type="Proteomes" id="UP001458880"/>
    </source>
</evidence>
<dbReference type="AlphaFoldDB" id="A0AAW1K0M7"/>